<accession>A0A6C0HZP5</accession>
<proteinExistence type="predicted"/>
<name>A0A6C0HZP5_9ZZZZ</name>
<evidence type="ECO:0000313" key="2">
    <source>
        <dbReference type="EMBL" id="QHT86228.1"/>
    </source>
</evidence>
<sequence length="343" mass="40463">MSNLMEILNTGTKIELIPLIESMSDREILDICLNPANFNILYDKRRSYLFYDDDMEDEPNCILEALLECKWSKDLTKSKNCILTIFKIDKISQIIKNCDHLRRVSIYDRLIRCELISDEDIIAICGNCLTFIIKDYYDDGDIYYTYTELTDIFKYILENRPQYAKYLATIDAVEFSFWYYHLLEDKDDRHSEMFKELLLYDMLESMPTLDSSIIPYNSNSLNICYFDTILLIIEVVKKCSTKSARKMDITYNIFISLKIILYGILPPMIYDFIFTDKTNIRGKNIYLILAFCYLNIFEGANIECVEDFCQSIYIDDLLLSRIKYAIQLAIELSPNILHLKKYI</sequence>
<reference evidence="2" key="1">
    <citation type="journal article" date="2020" name="Nature">
        <title>Giant virus diversity and host interactions through global metagenomics.</title>
        <authorList>
            <person name="Schulz F."/>
            <person name="Roux S."/>
            <person name="Paez-Espino D."/>
            <person name="Jungbluth S."/>
            <person name="Walsh D.A."/>
            <person name="Denef V.J."/>
            <person name="McMahon K.D."/>
            <person name="Konstantinidis K.T."/>
            <person name="Eloe-Fadrosh E.A."/>
            <person name="Kyrpides N.C."/>
            <person name="Woyke T."/>
        </authorList>
    </citation>
    <scope>NUCLEOTIDE SEQUENCE</scope>
    <source>
        <strain evidence="2">GVMAG-M-3300023184-186</strain>
    </source>
</reference>
<organism evidence="2">
    <name type="scientific">viral metagenome</name>
    <dbReference type="NCBI Taxonomy" id="1070528"/>
    <lineage>
        <taxon>unclassified sequences</taxon>
        <taxon>metagenomes</taxon>
        <taxon>organismal metagenomes</taxon>
    </lineage>
</organism>
<keyword evidence="1" id="KW-0472">Membrane</keyword>
<keyword evidence="1" id="KW-0812">Transmembrane</keyword>
<dbReference type="EMBL" id="MN740065">
    <property type="protein sequence ID" value="QHT86228.1"/>
    <property type="molecule type" value="Genomic_DNA"/>
</dbReference>
<feature type="transmembrane region" description="Helical" evidence="1">
    <location>
        <begin position="249"/>
        <end position="273"/>
    </location>
</feature>
<evidence type="ECO:0000256" key="1">
    <source>
        <dbReference type="SAM" id="Phobius"/>
    </source>
</evidence>
<keyword evidence="1" id="KW-1133">Transmembrane helix</keyword>
<dbReference type="AlphaFoldDB" id="A0A6C0HZP5"/>
<protein>
    <submittedName>
        <fullName evidence="2">Uncharacterized protein</fullName>
    </submittedName>
</protein>